<protein>
    <recommendedName>
        <fullName evidence="3">DUF835 domain-containing protein</fullName>
    </recommendedName>
</protein>
<gene>
    <name evidence="1" type="ORF">ACFQJ9_08310</name>
</gene>
<dbReference type="InterPro" id="IPR027417">
    <property type="entry name" value="P-loop_NTPase"/>
</dbReference>
<name>A0ABD5Z2F5_9EURY</name>
<comment type="caution">
    <text evidence="1">The sequence shown here is derived from an EMBL/GenBank/DDBJ whole genome shotgun (WGS) entry which is preliminary data.</text>
</comment>
<evidence type="ECO:0000313" key="1">
    <source>
        <dbReference type="EMBL" id="MFC7199412.1"/>
    </source>
</evidence>
<evidence type="ECO:0008006" key="3">
    <source>
        <dbReference type="Google" id="ProtNLM"/>
    </source>
</evidence>
<dbReference type="AlphaFoldDB" id="A0ABD5Z2F5"/>
<accession>A0ABD5Z2F5</accession>
<dbReference type="Proteomes" id="UP001596447">
    <property type="component" value="Unassembled WGS sequence"/>
</dbReference>
<dbReference type="Gene3D" id="3.40.50.300">
    <property type="entry name" value="P-loop containing nucleotide triphosphate hydrolases"/>
    <property type="match status" value="1"/>
</dbReference>
<dbReference type="InterPro" id="IPR055927">
    <property type="entry name" value="DUF7504"/>
</dbReference>
<dbReference type="Pfam" id="PF24336">
    <property type="entry name" value="DUF7504"/>
    <property type="match status" value="1"/>
</dbReference>
<sequence>MPRSDGGERTIPVEPQRQTLVTSSFDQQTLARLPEAAFENLLVVSTGLHPKRIERIVRERGHDPRQVGVLPVTGGDVDYDGPLWVADRTSPADLTGLSMRFSEAARHLEPGVGWVCVDSVSTLYMYAASERVYRFLSQLVSKLDAQSMTGVYCVSRGVLDDQEYARLSDLVDEVV</sequence>
<dbReference type="RefSeq" id="WP_279529343.1">
    <property type="nucleotide sequence ID" value="NZ_CP122312.1"/>
</dbReference>
<proteinExistence type="predicted"/>
<evidence type="ECO:0000313" key="2">
    <source>
        <dbReference type="Proteomes" id="UP001596447"/>
    </source>
</evidence>
<organism evidence="1 2">
    <name type="scientific">Halospeciosus flavus</name>
    <dbReference type="NCBI Taxonomy" id="3032283"/>
    <lineage>
        <taxon>Archaea</taxon>
        <taxon>Methanobacteriati</taxon>
        <taxon>Methanobacteriota</taxon>
        <taxon>Stenosarchaea group</taxon>
        <taxon>Halobacteria</taxon>
        <taxon>Halobacteriales</taxon>
        <taxon>Halobacteriaceae</taxon>
        <taxon>Halospeciosus</taxon>
    </lineage>
</organism>
<reference evidence="1 2" key="1">
    <citation type="journal article" date="2019" name="Int. J. Syst. Evol. Microbiol.">
        <title>The Global Catalogue of Microorganisms (GCM) 10K type strain sequencing project: providing services to taxonomists for standard genome sequencing and annotation.</title>
        <authorList>
            <consortium name="The Broad Institute Genomics Platform"/>
            <consortium name="The Broad Institute Genome Sequencing Center for Infectious Disease"/>
            <person name="Wu L."/>
            <person name="Ma J."/>
        </authorList>
    </citation>
    <scope>NUCLEOTIDE SEQUENCE [LARGE SCALE GENOMIC DNA]</scope>
    <source>
        <strain evidence="1 2">XZGYJ-43</strain>
    </source>
</reference>
<dbReference type="EMBL" id="JBHTAR010000011">
    <property type="protein sequence ID" value="MFC7199412.1"/>
    <property type="molecule type" value="Genomic_DNA"/>
</dbReference>
<keyword evidence="2" id="KW-1185">Reference proteome</keyword>